<evidence type="ECO:0000313" key="3">
    <source>
        <dbReference type="EMBL" id="MBC8432678.1"/>
    </source>
</evidence>
<keyword evidence="3" id="KW-0378">Hydrolase</keyword>
<dbReference type="InterPro" id="IPR013473">
    <property type="entry name" value="BrxL"/>
</dbReference>
<evidence type="ECO:0000259" key="1">
    <source>
        <dbReference type="Pfam" id="PF05362"/>
    </source>
</evidence>
<accession>A0A8J6P1M4</accession>
<dbReference type="InterPro" id="IPR014061">
    <property type="entry name" value="BrxL-like"/>
</dbReference>
<dbReference type="GO" id="GO:0004176">
    <property type="term" value="F:ATP-dependent peptidase activity"/>
    <property type="evidence" value="ECO:0007669"/>
    <property type="project" value="InterPro"/>
</dbReference>
<evidence type="ECO:0000259" key="2">
    <source>
        <dbReference type="Pfam" id="PF20442"/>
    </source>
</evidence>
<dbReference type="Proteomes" id="UP000605201">
    <property type="component" value="Unassembled WGS sequence"/>
</dbReference>
<feature type="domain" description="Lon proteolytic" evidence="1">
    <location>
        <begin position="517"/>
        <end position="677"/>
    </location>
</feature>
<proteinExistence type="predicted"/>
<organism evidence="3 4">
    <name type="scientific">Candidatus Desulfatibia vada</name>
    <dbReference type="NCBI Taxonomy" id="2841696"/>
    <lineage>
        <taxon>Bacteria</taxon>
        <taxon>Pseudomonadati</taxon>
        <taxon>Thermodesulfobacteriota</taxon>
        <taxon>Desulfobacteria</taxon>
        <taxon>Desulfobacterales</taxon>
        <taxon>Desulfobacterales incertae sedis</taxon>
        <taxon>Candidatus Desulfatibia</taxon>
    </lineage>
</organism>
<dbReference type="InterPro" id="IPR046838">
    <property type="entry name" value="BrxL_N"/>
</dbReference>
<sequence length="679" mass="76908">MELDSLDRKLNDVFAGKVVRKDLVHQIKGGENVPSYVLEYLLGKYCASDNDEEIRIGVDAVKETLSTNYFRHDEANKAQSLVEQRGKHRFIDRVEVRFLASEGTHGKYWASMDHFGYTKIHIPEEFYRRYERLLEGGIWAIIDVEFRPSEEGKKDSPFHIVDLRPIQLARFDMDEYIEGRRALNREEWIDLLIRSVGLEPLRMEQRLKMLLLTRLIPFVEKNYNFIELAPRGTGKSYAFSEMSPYCMLISGGKASTANMFYNNARRKVGLVGYWDVVAFDEVGGMKITDPDVMQIMKDYMANGRFSRGITQVLADAALVFIGNLNQPVDSLVQNSATDLFQPLPKEFDLALLDRMHFYFPGWEVPKISKDILTVHYGFVTDYIAEAFRNQRKQNRFDEAEKFYRFGAHVEGRDAIAAKKTVSGLLKILHPGGEWTKEEIAEYIELALEGRRRVKEQLKKRGAFEFYKTSFSYVDLETDVERTVGVPEQGGTDVIPHDPLPPGMIFTASVNNEAKVGLFRLEVSVVPGTGKLRAPSGLDKGLKESINRAFSYLQSVRDRLGLNELLAQKDIHAEAVDLSGGRVECPCGVAFFITIISALKNRRIQPGTVVLGDMTIQGNIKGPSSITESIQMSMESGALRVLVPIANKAQFVGLSEEVVEKLDIVFYGDIDRALMKSLEF</sequence>
<dbReference type="NCBIfam" id="TIGR02688">
    <property type="entry name" value="BREX system Lon protease-like protein BrxL"/>
    <property type="match status" value="1"/>
</dbReference>
<comment type="caution">
    <text evidence="3">The sequence shown here is derived from an EMBL/GenBank/DDBJ whole genome shotgun (WGS) entry which is preliminary data.</text>
</comment>
<protein>
    <submittedName>
        <fullName evidence="3">Protease Lon-related BREX system protein BrxL</fullName>
    </submittedName>
</protein>
<dbReference type="NCBIfam" id="TIGR02653">
    <property type="entry name" value="Lon_rel_chp"/>
    <property type="match status" value="1"/>
</dbReference>
<dbReference type="GO" id="GO:0004252">
    <property type="term" value="F:serine-type endopeptidase activity"/>
    <property type="evidence" value="ECO:0007669"/>
    <property type="project" value="InterPro"/>
</dbReference>
<dbReference type="GO" id="GO:0006508">
    <property type="term" value="P:proteolysis"/>
    <property type="evidence" value="ECO:0007669"/>
    <property type="project" value="UniProtKB-KW"/>
</dbReference>
<evidence type="ECO:0000313" key="4">
    <source>
        <dbReference type="Proteomes" id="UP000605201"/>
    </source>
</evidence>
<dbReference type="Pfam" id="PF20442">
    <property type="entry name" value="BrxL_N"/>
    <property type="match status" value="1"/>
</dbReference>
<dbReference type="InterPro" id="IPR014721">
    <property type="entry name" value="Ribsml_uS5_D2-typ_fold_subgr"/>
</dbReference>
<dbReference type="SUPFAM" id="SSF54211">
    <property type="entry name" value="Ribosomal protein S5 domain 2-like"/>
    <property type="match status" value="1"/>
</dbReference>
<keyword evidence="3" id="KW-0645">Protease</keyword>
<dbReference type="GO" id="GO:0005524">
    <property type="term" value="F:ATP binding"/>
    <property type="evidence" value="ECO:0007669"/>
    <property type="project" value="InterPro"/>
</dbReference>
<dbReference type="AlphaFoldDB" id="A0A8J6P1M4"/>
<name>A0A8J6P1M4_9BACT</name>
<dbReference type="GO" id="GO:0030163">
    <property type="term" value="P:protein catabolic process"/>
    <property type="evidence" value="ECO:0007669"/>
    <property type="project" value="InterPro"/>
</dbReference>
<dbReference type="InterPro" id="IPR008269">
    <property type="entry name" value="Lon_proteolytic"/>
</dbReference>
<gene>
    <name evidence="3" type="primary">brxL</name>
    <name evidence="3" type="ORF">H8D96_12270</name>
</gene>
<dbReference type="Pfam" id="PF05362">
    <property type="entry name" value="Lon_C"/>
    <property type="match status" value="1"/>
</dbReference>
<reference evidence="3 4" key="1">
    <citation type="submission" date="2020-08" db="EMBL/GenBank/DDBJ databases">
        <title>Bridging the membrane lipid divide: bacteria of the FCB group superphylum have the potential to synthesize archaeal ether lipids.</title>
        <authorList>
            <person name="Villanueva L."/>
            <person name="Von Meijenfeldt F.A.B."/>
            <person name="Westbye A.B."/>
            <person name="Yadav S."/>
            <person name="Hopmans E.C."/>
            <person name="Dutilh B.E."/>
            <person name="Sinninghe Damste J.S."/>
        </authorList>
    </citation>
    <scope>NUCLEOTIDE SEQUENCE [LARGE SCALE GENOMIC DNA]</scope>
    <source>
        <strain evidence="3">NIOZ-UU17</strain>
    </source>
</reference>
<dbReference type="Pfam" id="PF13337">
    <property type="entry name" value="BrxL_ATPase"/>
    <property type="match status" value="1"/>
</dbReference>
<dbReference type="InterPro" id="IPR027065">
    <property type="entry name" value="Lon_Prtase"/>
</dbReference>
<feature type="domain" description="BREX system Lon protease-like BrxL N-terminal" evidence="2">
    <location>
        <begin position="13"/>
        <end position="146"/>
    </location>
</feature>
<dbReference type="EMBL" id="JACNIG010000243">
    <property type="protein sequence ID" value="MBC8432678.1"/>
    <property type="molecule type" value="Genomic_DNA"/>
</dbReference>
<dbReference type="Gene3D" id="3.30.230.10">
    <property type="match status" value="1"/>
</dbReference>
<dbReference type="InterPro" id="IPR020568">
    <property type="entry name" value="Ribosomal_Su5_D2-typ_SF"/>
</dbReference>
<dbReference type="PANTHER" id="PTHR10046">
    <property type="entry name" value="ATP DEPENDENT LON PROTEASE FAMILY MEMBER"/>
    <property type="match status" value="1"/>
</dbReference>